<dbReference type="EMBL" id="JBJQOH010000004">
    <property type="protein sequence ID" value="KAL3686976.1"/>
    <property type="molecule type" value="Genomic_DNA"/>
</dbReference>
<proteinExistence type="predicted"/>
<keyword evidence="4" id="KW-1185">Reference proteome</keyword>
<evidence type="ECO:0000256" key="2">
    <source>
        <dbReference type="SAM" id="MobiDB-lite"/>
    </source>
</evidence>
<dbReference type="Proteomes" id="UP001633002">
    <property type="component" value="Unassembled WGS sequence"/>
</dbReference>
<name>A0ABD3H7Z2_9MARC</name>
<feature type="coiled-coil region" evidence="1">
    <location>
        <begin position="96"/>
        <end position="123"/>
    </location>
</feature>
<evidence type="ECO:0000256" key="1">
    <source>
        <dbReference type="SAM" id="Coils"/>
    </source>
</evidence>
<feature type="compositionally biased region" description="Acidic residues" evidence="2">
    <location>
        <begin position="34"/>
        <end position="51"/>
    </location>
</feature>
<gene>
    <name evidence="3" type="ORF">R1sor_013285</name>
</gene>
<comment type="caution">
    <text evidence="3">The sequence shown here is derived from an EMBL/GenBank/DDBJ whole genome shotgun (WGS) entry which is preliminary data.</text>
</comment>
<dbReference type="AlphaFoldDB" id="A0ABD3H7Z2"/>
<sequence length="146" mass="16692">MAWLNQEITDSDEDIGVIANTSKSRTLSDKDRTTEEDEEQKDEEQKDEDQIDSTPNIDNIPTNTSSTPVTTPQLLQAWAMYKGLNVRSVGGYEVLLKHIIEEFKDLEKENEDLRLDLEHAKTTMASTDDLQTQLGRSYQLSEKVWT</sequence>
<protein>
    <submittedName>
        <fullName evidence="3">Uncharacterized protein</fullName>
    </submittedName>
</protein>
<feature type="region of interest" description="Disordered" evidence="2">
    <location>
        <begin position="1"/>
        <end position="70"/>
    </location>
</feature>
<evidence type="ECO:0000313" key="4">
    <source>
        <dbReference type="Proteomes" id="UP001633002"/>
    </source>
</evidence>
<keyword evidence="1" id="KW-0175">Coiled coil</keyword>
<organism evidence="3 4">
    <name type="scientific">Riccia sorocarpa</name>
    <dbReference type="NCBI Taxonomy" id="122646"/>
    <lineage>
        <taxon>Eukaryota</taxon>
        <taxon>Viridiplantae</taxon>
        <taxon>Streptophyta</taxon>
        <taxon>Embryophyta</taxon>
        <taxon>Marchantiophyta</taxon>
        <taxon>Marchantiopsida</taxon>
        <taxon>Marchantiidae</taxon>
        <taxon>Marchantiales</taxon>
        <taxon>Ricciaceae</taxon>
        <taxon>Riccia</taxon>
    </lineage>
</organism>
<feature type="compositionally biased region" description="Low complexity" evidence="2">
    <location>
        <begin position="61"/>
        <end position="70"/>
    </location>
</feature>
<evidence type="ECO:0000313" key="3">
    <source>
        <dbReference type="EMBL" id="KAL3686976.1"/>
    </source>
</evidence>
<accession>A0ABD3H7Z2</accession>
<reference evidence="3 4" key="1">
    <citation type="submission" date="2024-09" db="EMBL/GenBank/DDBJ databases">
        <title>Chromosome-scale assembly of Riccia sorocarpa.</title>
        <authorList>
            <person name="Paukszto L."/>
        </authorList>
    </citation>
    <scope>NUCLEOTIDE SEQUENCE [LARGE SCALE GENOMIC DNA]</scope>
    <source>
        <strain evidence="3">LP-2024</strain>
        <tissue evidence="3">Aerial parts of the thallus</tissue>
    </source>
</reference>